<protein>
    <recommendedName>
        <fullName evidence="3">RNA-binding protein with PIN domain</fullName>
    </recommendedName>
</protein>
<gene>
    <name evidence="1" type="ORF">C8P63_11832</name>
</gene>
<organism evidence="1 2">
    <name type="scientific">Melghirimyces profundicolus</name>
    <dbReference type="NCBI Taxonomy" id="1242148"/>
    <lineage>
        <taxon>Bacteria</taxon>
        <taxon>Bacillati</taxon>
        <taxon>Bacillota</taxon>
        <taxon>Bacilli</taxon>
        <taxon>Bacillales</taxon>
        <taxon>Thermoactinomycetaceae</taxon>
        <taxon>Melghirimyces</taxon>
    </lineage>
</organism>
<dbReference type="OrthoDB" id="9792160at2"/>
<dbReference type="CDD" id="cd10912">
    <property type="entry name" value="PIN_YacP-like"/>
    <property type="match status" value="1"/>
</dbReference>
<dbReference type="InterPro" id="IPR010298">
    <property type="entry name" value="YacP-like"/>
</dbReference>
<accession>A0A2T6BPZ9</accession>
<dbReference type="PANTHER" id="PTHR34547:SF1">
    <property type="entry name" value="YACP-LIKE NYN DOMAIN PROTEIN"/>
    <property type="match status" value="1"/>
</dbReference>
<dbReference type="RefSeq" id="WP_108024778.1">
    <property type="nucleotide sequence ID" value="NZ_QBKR01000018.1"/>
</dbReference>
<sequence length="169" mass="19711">MKHTEEWLIVDGYNVIGAREDWSALSLEEARHRLTTLLSEYQSTTGRRVFLVFDAHRVPGGATRLNEQRIHVIYTKEQETADQAIERLVKQNKAPGRRIYVATSDYLEQRMVFGQGAYRLSSRELLEELRFMKAAISRKIEESKSGRRTLGQGLKGDILRTFENWRRKK</sequence>
<comment type="caution">
    <text evidence="1">The sequence shown here is derived from an EMBL/GenBank/DDBJ whole genome shotgun (WGS) entry which is preliminary data.</text>
</comment>
<dbReference type="PANTHER" id="PTHR34547">
    <property type="entry name" value="YACP-LIKE NYN DOMAIN PROTEIN"/>
    <property type="match status" value="1"/>
</dbReference>
<name>A0A2T6BPZ9_9BACL</name>
<dbReference type="Proteomes" id="UP000244240">
    <property type="component" value="Unassembled WGS sequence"/>
</dbReference>
<dbReference type="EMBL" id="QBKR01000018">
    <property type="protein sequence ID" value="PTX58158.1"/>
    <property type="molecule type" value="Genomic_DNA"/>
</dbReference>
<evidence type="ECO:0000313" key="2">
    <source>
        <dbReference type="Proteomes" id="UP000244240"/>
    </source>
</evidence>
<dbReference type="AlphaFoldDB" id="A0A2T6BPZ9"/>
<evidence type="ECO:0000313" key="1">
    <source>
        <dbReference type="EMBL" id="PTX58158.1"/>
    </source>
</evidence>
<dbReference type="Pfam" id="PF05991">
    <property type="entry name" value="NYN_YacP"/>
    <property type="match status" value="1"/>
</dbReference>
<evidence type="ECO:0008006" key="3">
    <source>
        <dbReference type="Google" id="ProtNLM"/>
    </source>
</evidence>
<keyword evidence="2" id="KW-1185">Reference proteome</keyword>
<reference evidence="1 2" key="1">
    <citation type="submission" date="2018-04" db="EMBL/GenBank/DDBJ databases">
        <title>Genomic Encyclopedia of Archaeal and Bacterial Type Strains, Phase II (KMG-II): from individual species to whole genera.</title>
        <authorList>
            <person name="Goeker M."/>
        </authorList>
    </citation>
    <scope>NUCLEOTIDE SEQUENCE [LARGE SCALE GENOMIC DNA]</scope>
    <source>
        <strain evidence="1 2">DSM 45787</strain>
    </source>
</reference>
<proteinExistence type="predicted"/>